<evidence type="ECO:0000313" key="2">
    <source>
        <dbReference type="Proteomes" id="UP000501128"/>
    </source>
</evidence>
<proteinExistence type="predicted"/>
<reference evidence="1 2" key="1">
    <citation type="submission" date="2020-04" db="EMBL/GenBank/DDBJ databases">
        <title>Genome sequencing of novel species.</title>
        <authorList>
            <person name="Heo J."/>
            <person name="Kim S.-J."/>
            <person name="Kim J.-S."/>
            <person name="Hong S.-B."/>
            <person name="Kwon S.-W."/>
        </authorList>
    </citation>
    <scope>NUCLEOTIDE SEQUENCE [LARGE SCALE GENOMIC DNA]</scope>
    <source>
        <strain evidence="1 2">CJU-R4</strain>
    </source>
</reference>
<accession>A0A7L5DMA1</accession>
<dbReference type="KEGG" id="srho:HH216_14790"/>
<dbReference type="Proteomes" id="UP000501128">
    <property type="component" value="Chromosome"/>
</dbReference>
<sequence>MNTDVGFLDPDVPSRHDDKFDAIVRWYNDDRDMDDPARRQLSKSLQEQYERWQYIYSILTLPKIRFKSDTMLVKRLKEKWPTLSDRVLRYAIADTRRFYAQLEQPVLDWERVMLITNMKRAMERAEKKGDFKSLGAMFGHYIKLIGADKPQTPVDNRTIINFINFNPEQLGGKQIPDDKLEALIAQMQASDRKKQQALFDDFEDVSAA</sequence>
<dbReference type="RefSeq" id="WP_169551500.1">
    <property type="nucleotide sequence ID" value="NZ_CP051677.1"/>
</dbReference>
<dbReference type="AlphaFoldDB" id="A0A7L5DMA1"/>
<organism evidence="1 2">
    <name type="scientific">Spirosoma rhododendri</name>
    <dbReference type="NCBI Taxonomy" id="2728024"/>
    <lineage>
        <taxon>Bacteria</taxon>
        <taxon>Pseudomonadati</taxon>
        <taxon>Bacteroidota</taxon>
        <taxon>Cytophagia</taxon>
        <taxon>Cytophagales</taxon>
        <taxon>Cytophagaceae</taxon>
        <taxon>Spirosoma</taxon>
    </lineage>
</organism>
<protein>
    <submittedName>
        <fullName evidence="1">Uncharacterized protein</fullName>
    </submittedName>
</protein>
<gene>
    <name evidence="1" type="ORF">HH216_14790</name>
</gene>
<keyword evidence="2" id="KW-1185">Reference proteome</keyword>
<dbReference type="EMBL" id="CP051677">
    <property type="protein sequence ID" value="QJD79536.1"/>
    <property type="molecule type" value="Genomic_DNA"/>
</dbReference>
<evidence type="ECO:0000313" key="1">
    <source>
        <dbReference type="EMBL" id="QJD79536.1"/>
    </source>
</evidence>
<name>A0A7L5DMA1_9BACT</name>